<keyword evidence="1" id="KW-0732">Signal</keyword>
<accession>A0ABU0W446</accession>
<protein>
    <submittedName>
        <fullName evidence="3">Alginate export family protein</fullName>
    </submittedName>
</protein>
<evidence type="ECO:0000313" key="3">
    <source>
        <dbReference type="EMBL" id="MDQ2068678.1"/>
    </source>
</evidence>
<dbReference type="RefSeq" id="WP_306727159.1">
    <property type="nucleotide sequence ID" value="NZ_JAVDDT010000001.1"/>
</dbReference>
<comment type="caution">
    <text evidence="3">The sequence shown here is derived from an EMBL/GenBank/DDBJ whole genome shotgun (WGS) entry which is preliminary data.</text>
</comment>
<feature type="signal peptide" evidence="1">
    <location>
        <begin position="1"/>
        <end position="22"/>
    </location>
</feature>
<gene>
    <name evidence="3" type="ORF">RBH19_02165</name>
</gene>
<name>A0ABU0W446_9GAMM</name>
<dbReference type="EMBL" id="JAVDDT010000001">
    <property type="protein sequence ID" value="MDQ2068678.1"/>
    <property type="molecule type" value="Genomic_DNA"/>
</dbReference>
<evidence type="ECO:0000313" key="4">
    <source>
        <dbReference type="Proteomes" id="UP001239019"/>
    </source>
</evidence>
<reference evidence="3 4" key="1">
    <citation type="submission" date="2023-08" db="EMBL/GenBank/DDBJ databases">
        <title>Whole-genome sequencing of halo(alkali)philic microorganisms from hypersaline lakes.</title>
        <authorList>
            <person name="Sorokin D.Y."/>
            <person name="Abbas B."/>
            <person name="Merkel A.Y."/>
        </authorList>
    </citation>
    <scope>NUCLEOTIDE SEQUENCE [LARGE SCALE GENOMIC DNA]</scope>
    <source>
        <strain evidence="3 4">AB-CW4</strain>
    </source>
</reference>
<dbReference type="Gene3D" id="2.40.160.10">
    <property type="entry name" value="Porin"/>
    <property type="match status" value="1"/>
</dbReference>
<proteinExistence type="predicted"/>
<dbReference type="InterPro" id="IPR025388">
    <property type="entry name" value="Alginate_export_dom"/>
</dbReference>
<dbReference type="Pfam" id="PF13372">
    <property type="entry name" value="Alginate_exp"/>
    <property type="match status" value="1"/>
</dbReference>
<evidence type="ECO:0000256" key="1">
    <source>
        <dbReference type="SAM" id="SignalP"/>
    </source>
</evidence>
<feature type="chain" id="PRO_5045684837" evidence="1">
    <location>
        <begin position="23"/>
        <end position="395"/>
    </location>
</feature>
<dbReference type="InterPro" id="IPR023614">
    <property type="entry name" value="Porin_dom_sf"/>
</dbReference>
<sequence length="395" mass="44122">MFKSCSLAAGLLVAIAGTPAFATTGEAAAPALDELDLRYRLEFVDQEGIERDAVASTASLRLLLRSPTWRGLDAGLGLQANRVIGNRLYNDTVTPSDRPVVADPADTGISQAWLRYSTGEQFEAVAGRQRLIDDNARFIGNVGFRQLEQTFDALSVAWRPQPDWRLSLQYLDRAHRVFGPHHPDPLMSTADLDSWVVVLGRRFAGMDMDLYAHRFEFEDRSASHENIGLRLRGPLPGDTGLSYRLEYARQTPINELSDLDAQDYLHLSLSQALEGWRWFLGHERLSGDGERAFQTPFATLHAHNGWADRFLVTPDDGLRDTWIGVGTRFNGWNLLARLHDFRADTGGDAWGRELNISAGHKLPGPWATEIKLAHFDGDDGVVDVSKVWWTLSARF</sequence>
<keyword evidence="4" id="KW-1185">Reference proteome</keyword>
<evidence type="ECO:0000259" key="2">
    <source>
        <dbReference type="Pfam" id="PF13372"/>
    </source>
</evidence>
<dbReference type="Proteomes" id="UP001239019">
    <property type="component" value="Unassembled WGS sequence"/>
</dbReference>
<feature type="domain" description="Alginate export" evidence="2">
    <location>
        <begin position="91"/>
        <end position="169"/>
    </location>
</feature>
<organism evidence="3 4">
    <name type="scientific">Natronospira bacteriovora</name>
    <dbReference type="NCBI Taxonomy" id="3069753"/>
    <lineage>
        <taxon>Bacteria</taxon>
        <taxon>Pseudomonadati</taxon>
        <taxon>Pseudomonadota</taxon>
        <taxon>Gammaproteobacteria</taxon>
        <taxon>Natronospirales</taxon>
        <taxon>Natronospiraceae</taxon>
        <taxon>Natronospira</taxon>
    </lineage>
</organism>